<organism evidence="12 13">
    <name type="scientific">Amanita muscaria (strain Koide BX008)</name>
    <dbReference type="NCBI Taxonomy" id="946122"/>
    <lineage>
        <taxon>Eukaryota</taxon>
        <taxon>Fungi</taxon>
        <taxon>Dikarya</taxon>
        <taxon>Basidiomycota</taxon>
        <taxon>Agaricomycotina</taxon>
        <taxon>Agaricomycetes</taxon>
        <taxon>Agaricomycetidae</taxon>
        <taxon>Agaricales</taxon>
        <taxon>Pluteineae</taxon>
        <taxon>Amanitaceae</taxon>
        <taxon>Amanita</taxon>
    </lineage>
</organism>
<evidence type="ECO:0000256" key="3">
    <source>
        <dbReference type="ARBA" id="ARBA00022692"/>
    </source>
</evidence>
<dbReference type="GO" id="GO:0042147">
    <property type="term" value="P:retrograde transport, endosome to Golgi"/>
    <property type="evidence" value="ECO:0007669"/>
    <property type="project" value="TreeGrafter"/>
</dbReference>
<proteinExistence type="inferred from homology"/>
<feature type="signal peptide" evidence="9">
    <location>
        <begin position="1"/>
        <end position="25"/>
    </location>
</feature>
<dbReference type="GO" id="GO:0005829">
    <property type="term" value="C:cytosol"/>
    <property type="evidence" value="ECO:0007669"/>
    <property type="project" value="GOC"/>
</dbReference>
<dbReference type="GO" id="GO:0005794">
    <property type="term" value="C:Golgi apparatus"/>
    <property type="evidence" value="ECO:0007669"/>
    <property type="project" value="TreeGrafter"/>
</dbReference>
<dbReference type="GO" id="GO:0016020">
    <property type="term" value="C:membrane"/>
    <property type="evidence" value="ECO:0007669"/>
    <property type="project" value="UniProtKB-SubCell"/>
</dbReference>
<keyword evidence="13" id="KW-1185">Reference proteome</keyword>
<dbReference type="Pfam" id="PF21902">
    <property type="entry name" value="PTM1-like_N"/>
    <property type="match status" value="1"/>
</dbReference>
<evidence type="ECO:0000256" key="5">
    <source>
        <dbReference type="ARBA" id="ARBA00022989"/>
    </source>
</evidence>
<feature type="transmembrane region" description="Helical" evidence="8">
    <location>
        <begin position="377"/>
        <end position="395"/>
    </location>
</feature>
<feature type="domain" description="GOST seven transmembrane" evidence="10">
    <location>
        <begin position="257"/>
        <end position="518"/>
    </location>
</feature>
<gene>
    <name evidence="12" type="ORF">M378DRAFT_64852</name>
</gene>
<keyword evidence="5 8" id="KW-1133">Transmembrane helix</keyword>
<dbReference type="FunCoup" id="A0A0C2TW93">
    <property type="interactions" value="414"/>
</dbReference>
<evidence type="ECO:0000313" key="13">
    <source>
        <dbReference type="Proteomes" id="UP000054549"/>
    </source>
</evidence>
<sequence length="520" mass="58584">MGAAFWRLDILLIFLAWFLAWSSFAYEVPIVDTDYSRQICSGMWGGDSAFINVTFDASSQGQLAMVVYEWTDSKYLGKVIDTNAGYLPKTYICTSSVQAAGHCTKAQLGQFIIDLPDGKSMNDTSFWSARVALDGHSNAMRDEDPLANEFWDNPTNPTPPPSDYTSPWRQARSPSKDFSISRRQSVNVSPSGISHYKEPIHYFVKKTGYYCVAVVPVTIQSPSMRRAATDTYHHSNYTGTVLFRNTFDGKLPATDYPKVIFYFFMFLVYLILGAVWGRLCYKHLHELLPIQYYLSGLVGLVIIEMVANYAYYRYLNAHGKSTASTVFLIVGTYIPFQSPVAILDAGRNSMSFFMLLVVSLGLSVVKESLGKVMVKCQLLAGAHFLFGILYAIGIVELELKSTSGLLLLLFIVPLAFTLSGFLLWIMYALNATIAQLLARKQHYKLGMFKRLHQILMLVVLVIIIFFIVSSFVFSGRLAEDYAAKSWQVQWWLLDGWMALLYLAAFSAILFLWKPSAGNRR</sequence>
<protein>
    <submittedName>
        <fullName evidence="12">Uncharacterized protein</fullName>
    </submittedName>
</protein>
<feature type="transmembrane region" description="Helical" evidence="8">
    <location>
        <begin position="292"/>
        <end position="312"/>
    </location>
</feature>
<accession>A0A0C2TW93</accession>
<dbReference type="STRING" id="946122.A0A0C2TW93"/>
<feature type="transmembrane region" description="Helical" evidence="8">
    <location>
        <begin position="454"/>
        <end position="478"/>
    </location>
</feature>
<evidence type="ECO:0000313" key="12">
    <source>
        <dbReference type="EMBL" id="KIL71694.1"/>
    </source>
</evidence>
<dbReference type="Pfam" id="PF06814">
    <property type="entry name" value="GOST_TM"/>
    <property type="match status" value="1"/>
</dbReference>
<dbReference type="HOGENOM" id="CLU_024065_0_0_1"/>
<evidence type="ECO:0000256" key="4">
    <source>
        <dbReference type="ARBA" id="ARBA00022729"/>
    </source>
</evidence>
<keyword evidence="4 9" id="KW-0732">Signal</keyword>
<comment type="similarity">
    <text evidence="2">Belongs to the LU7TM family.</text>
</comment>
<feature type="transmembrane region" description="Helical" evidence="8">
    <location>
        <begin position="259"/>
        <end position="280"/>
    </location>
</feature>
<dbReference type="Proteomes" id="UP000054549">
    <property type="component" value="Unassembled WGS sequence"/>
</dbReference>
<dbReference type="PANTHER" id="PTHR21229:SF1">
    <property type="entry name" value="GH17801P"/>
    <property type="match status" value="1"/>
</dbReference>
<evidence type="ECO:0000256" key="9">
    <source>
        <dbReference type="SAM" id="SignalP"/>
    </source>
</evidence>
<feature type="chain" id="PRO_5002156102" evidence="9">
    <location>
        <begin position="26"/>
        <end position="520"/>
    </location>
</feature>
<comment type="subcellular location">
    <subcellularLocation>
        <location evidence="1">Membrane</location>
        <topology evidence="1">Multi-pass membrane protein</topology>
    </subcellularLocation>
</comment>
<dbReference type="OrthoDB" id="19932at2759"/>
<evidence type="ECO:0000256" key="8">
    <source>
        <dbReference type="SAM" id="Phobius"/>
    </source>
</evidence>
<feature type="domain" description="PTM1-like N-terminal" evidence="11">
    <location>
        <begin position="37"/>
        <end position="117"/>
    </location>
</feature>
<evidence type="ECO:0000259" key="11">
    <source>
        <dbReference type="Pfam" id="PF21902"/>
    </source>
</evidence>
<feature type="transmembrane region" description="Helical" evidence="8">
    <location>
        <begin position="490"/>
        <end position="512"/>
    </location>
</feature>
<dbReference type="InterPro" id="IPR009637">
    <property type="entry name" value="GPR107/GPR108-like"/>
</dbReference>
<dbReference type="EMBL" id="KN818222">
    <property type="protein sequence ID" value="KIL71694.1"/>
    <property type="molecule type" value="Genomic_DNA"/>
</dbReference>
<keyword evidence="6 8" id="KW-0472">Membrane</keyword>
<evidence type="ECO:0000256" key="2">
    <source>
        <dbReference type="ARBA" id="ARBA00007883"/>
    </source>
</evidence>
<dbReference type="InterPro" id="IPR053937">
    <property type="entry name" value="GOST_TM"/>
</dbReference>
<feature type="transmembrane region" description="Helical" evidence="8">
    <location>
        <begin position="407"/>
        <end position="433"/>
    </location>
</feature>
<dbReference type="PANTHER" id="PTHR21229">
    <property type="entry name" value="LUNG SEVEN TRANSMEMBRANE RECEPTOR"/>
    <property type="match status" value="1"/>
</dbReference>
<evidence type="ECO:0000256" key="1">
    <source>
        <dbReference type="ARBA" id="ARBA00004141"/>
    </source>
</evidence>
<evidence type="ECO:0000259" key="10">
    <source>
        <dbReference type="Pfam" id="PF06814"/>
    </source>
</evidence>
<evidence type="ECO:0000256" key="7">
    <source>
        <dbReference type="SAM" id="MobiDB-lite"/>
    </source>
</evidence>
<dbReference type="InParanoid" id="A0A0C2TW93"/>
<dbReference type="InterPro" id="IPR053938">
    <property type="entry name" value="PTM1-like_N"/>
</dbReference>
<feature type="transmembrane region" description="Helical" evidence="8">
    <location>
        <begin position="349"/>
        <end position="365"/>
    </location>
</feature>
<name>A0A0C2TW93_AMAMK</name>
<dbReference type="AlphaFoldDB" id="A0A0C2TW93"/>
<reference evidence="12 13" key="1">
    <citation type="submission" date="2014-04" db="EMBL/GenBank/DDBJ databases">
        <title>Evolutionary Origins and Diversification of the Mycorrhizal Mutualists.</title>
        <authorList>
            <consortium name="DOE Joint Genome Institute"/>
            <consortium name="Mycorrhizal Genomics Consortium"/>
            <person name="Kohler A."/>
            <person name="Kuo A."/>
            <person name="Nagy L.G."/>
            <person name="Floudas D."/>
            <person name="Copeland A."/>
            <person name="Barry K.W."/>
            <person name="Cichocki N."/>
            <person name="Veneault-Fourrey C."/>
            <person name="LaButti K."/>
            <person name="Lindquist E.A."/>
            <person name="Lipzen A."/>
            <person name="Lundell T."/>
            <person name="Morin E."/>
            <person name="Murat C."/>
            <person name="Riley R."/>
            <person name="Ohm R."/>
            <person name="Sun H."/>
            <person name="Tunlid A."/>
            <person name="Henrissat B."/>
            <person name="Grigoriev I.V."/>
            <person name="Hibbett D.S."/>
            <person name="Martin F."/>
        </authorList>
    </citation>
    <scope>NUCLEOTIDE SEQUENCE [LARGE SCALE GENOMIC DNA]</scope>
    <source>
        <strain evidence="12 13">Koide BX008</strain>
    </source>
</reference>
<feature type="region of interest" description="Disordered" evidence="7">
    <location>
        <begin position="148"/>
        <end position="173"/>
    </location>
</feature>
<evidence type="ECO:0000256" key="6">
    <source>
        <dbReference type="ARBA" id="ARBA00023136"/>
    </source>
</evidence>
<keyword evidence="3 8" id="KW-0812">Transmembrane</keyword>